<dbReference type="Proteomes" id="UP000298663">
    <property type="component" value="Unassembled WGS sequence"/>
</dbReference>
<comment type="caution">
    <text evidence="11">The sequence shown here is derived from an EMBL/GenBank/DDBJ whole genome shotgun (WGS) entry which is preliminary data.</text>
</comment>
<evidence type="ECO:0000256" key="3">
    <source>
        <dbReference type="ARBA" id="ARBA00022527"/>
    </source>
</evidence>
<dbReference type="GO" id="GO:0005737">
    <property type="term" value="C:cytoplasm"/>
    <property type="evidence" value="ECO:0007669"/>
    <property type="project" value="TreeGrafter"/>
</dbReference>
<dbReference type="InterPro" id="IPR011009">
    <property type="entry name" value="Kinase-like_dom_sf"/>
</dbReference>
<dbReference type="EC" id="2.7.11.1" evidence="2"/>
<reference evidence="11 12" key="2">
    <citation type="journal article" date="2019" name="G3 (Bethesda)">
        <title>Hybrid Assembly of the Genome of the Entomopathogenic Nematode Steinernema carpocapsae Identifies the X-Chromosome.</title>
        <authorList>
            <person name="Serra L."/>
            <person name="Macchietto M."/>
            <person name="Macias-Munoz A."/>
            <person name="McGill C.J."/>
            <person name="Rodriguez I.M."/>
            <person name="Rodriguez B."/>
            <person name="Murad R."/>
            <person name="Mortazavi A."/>
        </authorList>
    </citation>
    <scope>NUCLEOTIDE SEQUENCE [LARGE SCALE GENOMIC DNA]</scope>
    <source>
        <strain evidence="11 12">ALL</strain>
    </source>
</reference>
<dbReference type="GO" id="GO:0005524">
    <property type="term" value="F:ATP binding"/>
    <property type="evidence" value="ECO:0007669"/>
    <property type="project" value="UniProtKB-KW"/>
</dbReference>
<gene>
    <name evidence="11" type="ORF">L596_028195</name>
</gene>
<dbReference type="SUPFAM" id="SSF56112">
    <property type="entry name" value="Protein kinase-like (PK-like)"/>
    <property type="match status" value="1"/>
</dbReference>
<reference evidence="11 12" key="1">
    <citation type="journal article" date="2015" name="Genome Biol.">
        <title>Comparative genomics of Steinernema reveals deeply conserved gene regulatory networks.</title>
        <authorList>
            <person name="Dillman A.R."/>
            <person name="Macchietto M."/>
            <person name="Porter C.F."/>
            <person name="Rogers A."/>
            <person name="Williams B."/>
            <person name="Antoshechkin I."/>
            <person name="Lee M.M."/>
            <person name="Goodwin Z."/>
            <person name="Lu X."/>
            <person name="Lewis E.E."/>
            <person name="Goodrich-Blair H."/>
            <person name="Stock S.P."/>
            <person name="Adams B.J."/>
            <person name="Sternberg P.W."/>
            <person name="Mortazavi A."/>
        </authorList>
    </citation>
    <scope>NUCLEOTIDE SEQUENCE [LARGE SCALE GENOMIC DNA]</scope>
    <source>
        <strain evidence="11 12">ALL</strain>
    </source>
</reference>
<keyword evidence="5" id="KW-0547">Nucleotide-binding</keyword>
<evidence type="ECO:0000256" key="4">
    <source>
        <dbReference type="ARBA" id="ARBA00022679"/>
    </source>
</evidence>
<keyword evidence="6" id="KW-0418">Kinase</keyword>
<keyword evidence="3" id="KW-0723">Serine/threonine-protein kinase</keyword>
<dbReference type="PANTHER" id="PTHR24346:SF107">
    <property type="entry name" value="SERINE_THREONINE-PROTEIN KINASE CHK1"/>
    <property type="match status" value="1"/>
</dbReference>
<dbReference type="STRING" id="34508.A0A4U5LXS7"/>
<dbReference type="Pfam" id="PF00069">
    <property type="entry name" value="Pkinase"/>
    <property type="match status" value="1"/>
</dbReference>
<dbReference type="Gene3D" id="1.10.510.10">
    <property type="entry name" value="Transferase(Phosphotransferase) domain 1"/>
    <property type="match status" value="1"/>
</dbReference>
<dbReference type="PANTHER" id="PTHR24346">
    <property type="entry name" value="MAP/MICROTUBULE AFFINITY-REGULATING KINASE"/>
    <property type="match status" value="1"/>
</dbReference>
<dbReference type="InterPro" id="IPR000719">
    <property type="entry name" value="Prot_kinase_dom"/>
</dbReference>
<evidence type="ECO:0000256" key="8">
    <source>
        <dbReference type="ARBA" id="ARBA00047899"/>
    </source>
</evidence>
<comment type="catalytic activity">
    <reaction evidence="8">
        <text>L-threonyl-[protein] + ATP = O-phospho-L-threonyl-[protein] + ADP + H(+)</text>
        <dbReference type="Rhea" id="RHEA:46608"/>
        <dbReference type="Rhea" id="RHEA-COMP:11060"/>
        <dbReference type="Rhea" id="RHEA-COMP:11605"/>
        <dbReference type="ChEBI" id="CHEBI:15378"/>
        <dbReference type="ChEBI" id="CHEBI:30013"/>
        <dbReference type="ChEBI" id="CHEBI:30616"/>
        <dbReference type="ChEBI" id="CHEBI:61977"/>
        <dbReference type="ChEBI" id="CHEBI:456216"/>
        <dbReference type="EC" id="2.7.11.1"/>
    </reaction>
</comment>
<keyword evidence="12" id="KW-1185">Reference proteome</keyword>
<comment type="catalytic activity">
    <reaction evidence="9">
        <text>L-seryl-[protein] + ATP = O-phospho-L-seryl-[protein] + ADP + H(+)</text>
        <dbReference type="Rhea" id="RHEA:17989"/>
        <dbReference type="Rhea" id="RHEA-COMP:9863"/>
        <dbReference type="Rhea" id="RHEA-COMP:11604"/>
        <dbReference type="ChEBI" id="CHEBI:15378"/>
        <dbReference type="ChEBI" id="CHEBI:29999"/>
        <dbReference type="ChEBI" id="CHEBI:30616"/>
        <dbReference type="ChEBI" id="CHEBI:83421"/>
        <dbReference type="ChEBI" id="CHEBI:456216"/>
        <dbReference type="EC" id="2.7.11.1"/>
    </reaction>
</comment>
<keyword evidence="7" id="KW-0067">ATP-binding</keyword>
<evidence type="ECO:0000259" key="10">
    <source>
        <dbReference type="PROSITE" id="PS50011"/>
    </source>
</evidence>
<dbReference type="GO" id="GO:0004674">
    <property type="term" value="F:protein serine/threonine kinase activity"/>
    <property type="evidence" value="ECO:0007669"/>
    <property type="project" value="UniProtKB-KW"/>
</dbReference>
<accession>A0A4U5LXS7</accession>
<evidence type="ECO:0000313" key="11">
    <source>
        <dbReference type="EMBL" id="TKR61027.1"/>
    </source>
</evidence>
<evidence type="ECO:0000256" key="1">
    <source>
        <dbReference type="ARBA" id="ARBA00010791"/>
    </source>
</evidence>
<name>A0A4U5LXS7_STECR</name>
<sequence length="76" mass="8853">MPYVAPEVFDQNVPHYRGPANDLWSCGVVLATMVVGELPWDEPNRDYDTYVRFMDAFDENDDPWRRIPKPVLQPLS</sequence>
<dbReference type="EMBL" id="AZBU02000011">
    <property type="protein sequence ID" value="TKR61027.1"/>
    <property type="molecule type" value="Genomic_DNA"/>
</dbReference>
<evidence type="ECO:0000256" key="7">
    <source>
        <dbReference type="ARBA" id="ARBA00022840"/>
    </source>
</evidence>
<keyword evidence="4" id="KW-0808">Transferase</keyword>
<evidence type="ECO:0000256" key="5">
    <source>
        <dbReference type="ARBA" id="ARBA00022741"/>
    </source>
</evidence>
<protein>
    <recommendedName>
        <fullName evidence="2">non-specific serine/threonine protein kinase</fullName>
        <ecNumber evidence="2">2.7.11.1</ecNumber>
    </recommendedName>
</protein>
<evidence type="ECO:0000256" key="2">
    <source>
        <dbReference type="ARBA" id="ARBA00012513"/>
    </source>
</evidence>
<comment type="similarity">
    <text evidence="1">Belongs to the protein kinase superfamily. CAMK Ser/Thr protein kinase family. NIM1 subfamily.</text>
</comment>
<proteinExistence type="inferred from homology"/>
<dbReference type="GO" id="GO:0035556">
    <property type="term" value="P:intracellular signal transduction"/>
    <property type="evidence" value="ECO:0007669"/>
    <property type="project" value="TreeGrafter"/>
</dbReference>
<organism evidence="11 12">
    <name type="scientific">Steinernema carpocapsae</name>
    <name type="common">Entomopathogenic nematode</name>
    <dbReference type="NCBI Taxonomy" id="34508"/>
    <lineage>
        <taxon>Eukaryota</taxon>
        <taxon>Metazoa</taxon>
        <taxon>Ecdysozoa</taxon>
        <taxon>Nematoda</taxon>
        <taxon>Chromadorea</taxon>
        <taxon>Rhabditida</taxon>
        <taxon>Tylenchina</taxon>
        <taxon>Panagrolaimomorpha</taxon>
        <taxon>Strongyloidoidea</taxon>
        <taxon>Steinernematidae</taxon>
        <taxon>Steinernema</taxon>
    </lineage>
</organism>
<evidence type="ECO:0000313" key="12">
    <source>
        <dbReference type="Proteomes" id="UP000298663"/>
    </source>
</evidence>
<dbReference type="PROSITE" id="PS50011">
    <property type="entry name" value="PROTEIN_KINASE_DOM"/>
    <property type="match status" value="1"/>
</dbReference>
<dbReference type="AlphaFoldDB" id="A0A4U5LXS7"/>
<evidence type="ECO:0000256" key="9">
    <source>
        <dbReference type="ARBA" id="ARBA00048679"/>
    </source>
</evidence>
<dbReference type="OrthoDB" id="539158at2759"/>
<evidence type="ECO:0000256" key="6">
    <source>
        <dbReference type="ARBA" id="ARBA00022777"/>
    </source>
</evidence>
<feature type="domain" description="Protein kinase" evidence="10">
    <location>
        <begin position="1"/>
        <end position="76"/>
    </location>
</feature>